<keyword evidence="4" id="KW-0496">Mitochondrion</keyword>
<evidence type="ECO:0000256" key="1">
    <source>
        <dbReference type="ARBA" id="ARBA00004173"/>
    </source>
</evidence>
<dbReference type="GO" id="GO:0005739">
    <property type="term" value="C:mitochondrion"/>
    <property type="evidence" value="ECO:0000318"/>
    <property type="project" value="GO_Central"/>
</dbReference>
<evidence type="ECO:0000256" key="5">
    <source>
        <dbReference type="ARBA" id="ARBA00033049"/>
    </source>
</evidence>
<dbReference type="InterPro" id="IPR015142">
    <property type="entry name" value="Smac_DIABLO"/>
</dbReference>
<dbReference type="InParanoid" id="A0A7M7RFN5"/>
<evidence type="ECO:0000256" key="6">
    <source>
        <dbReference type="ARBA" id="ARBA00046319"/>
    </source>
</evidence>
<evidence type="ECO:0000256" key="2">
    <source>
        <dbReference type="ARBA" id="ARBA00022703"/>
    </source>
</evidence>
<dbReference type="Pfam" id="PF09057">
    <property type="entry name" value="Smac_DIABLO"/>
    <property type="match status" value="1"/>
</dbReference>
<organism evidence="8 9">
    <name type="scientific">Strongylocentrotus purpuratus</name>
    <name type="common">Purple sea urchin</name>
    <dbReference type="NCBI Taxonomy" id="7668"/>
    <lineage>
        <taxon>Eukaryota</taxon>
        <taxon>Metazoa</taxon>
        <taxon>Echinodermata</taxon>
        <taxon>Eleutherozoa</taxon>
        <taxon>Echinozoa</taxon>
        <taxon>Echinoidea</taxon>
        <taxon>Euechinoidea</taxon>
        <taxon>Echinacea</taxon>
        <taxon>Camarodonta</taxon>
        <taxon>Echinidea</taxon>
        <taxon>Strongylocentrotidae</taxon>
        <taxon>Strongylocentrotus</taxon>
    </lineage>
</organism>
<dbReference type="GO" id="GO:0008631">
    <property type="term" value="P:intrinsic apoptotic signaling pathway in response to oxidative stress"/>
    <property type="evidence" value="ECO:0000318"/>
    <property type="project" value="GO_Central"/>
</dbReference>
<reference evidence="9" key="1">
    <citation type="submission" date="2015-02" db="EMBL/GenBank/DDBJ databases">
        <title>Genome sequencing for Strongylocentrotus purpuratus.</title>
        <authorList>
            <person name="Murali S."/>
            <person name="Liu Y."/>
            <person name="Vee V."/>
            <person name="English A."/>
            <person name="Wang M."/>
            <person name="Skinner E."/>
            <person name="Han Y."/>
            <person name="Muzny D.M."/>
            <person name="Worley K.C."/>
            <person name="Gibbs R.A."/>
        </authorList>
    </citation>
    <scope>NUCLEOTIDE SEQUENCE</scope>
</reference>
<evidence type="ECO:0000256" key="4">
    <source>
        <dbReference type="ARBA" id="ARBA00023128"/>
    </source>
</evidence>
<protein>
    <recommendedName>
        <fullName evidence="5">Direct IAP-binding protein with low pI</fullName>
    </recommendedName>
</protein>
<keyword evidence="3" id="KW-0809">Transit peptide</keyword>
<dbReference type="GeneID" id="574919"/>
<accession>A0A7M7RFN5</accession>
<dbReference type="AlphaFoldDB" id="A0A7M7RFN5"/>
<dbReference type="OMA" id="WRCCAFF"/>
<dbReference type="FunFam" id="1.20.58.70:FF:000012">
    <property type="entry name" value="diablo homolog, mitochondrial isoform X1"/>
    <property type="match status" value="1"/>
</dbReference>
<keyword evidence="9" id="KW-1185">Reference proteome</keyword>
<reference evidence="8" key="2">
    <citation type="submission" date="2021-01" db="UniProtKB">
        <authorList>
            <consortium name="EnsemblMetazoa"/>
        </authorList>
    </citation>
    <scope>IDENTIFICATION</scope>
</reference>
<dbReference type="SUPFAM" id="SSF46984">
    <property type="entry name" value="Smac/diablo"/>
    <property type="match status" value="1"/>
</dbReference>
<dbReference type="RefSeq" id="XP_799672.5">
    <property type="nucleotide sequence ID" value="XM_794579.5"/>
</dbReference>
<dbReference type="InterPro" id="IPR009062">
    <property type="entry name" value="Smac/DIABLO-like_sf"/>
</dbReference>
<evidence type="ECO:0000256" key="3">
    <source>
        <dbReference type="ARBA" id="ARBA00022946"/>
    </source>
</evidence>
<dbReference type="OrthoDB" id="6153032at2759"/>
<name>A0A7M7RFN5_STRPU</name>
<feature type="region of interest" description="Disordered" evidence="7">
    <location>
        <begin position="236"/>
        <end position="257"/>
    </location>
</feature>
<dbReference type="Proteomes" id="UP000007110">
    <property type="component" value="Unassembled WGS sequence"/>
</dbReference>
<dbReference type="Gene3D" id="1.20.58.70">
    <property type="match status" value="1"/>
</dbReference>
<evidence type="ECO:0000313" key="9">
    <source>
        <dbReference type="Proteomes" id="UP000007110"/>
    </source>
</evidence>
<comment type="similarity">
    <text evidence="6">Belongs to the Smac/DIABLO protein family.</text>
</comment>
<comment type="subcellular location">
    <subcellularLocation>
        <location evidence="1">Mitochondrion</location>
    </subcellularLocation>
</comment>
<proteinExistence type="inferred from homology"/>
<evidence type="ECO:0000313" key="8">
    <source>
        <dbReference type="EnsemblMetazoa" id="XP_799672"/>
    </source>
</evidence>
<sequence length="257" mass="28851">MYTTMFAIAGHRFLGSMSQMRSTYCVYRHACKLWRNRPIFTHWTSSQYITRWLARTGLIGLGGLCAIPVHNVKEAGVKGLPKVNPDTLTSSTLIMNAAAMTVDSASALLTQTFVAIIDKYKDLARDIELLMGKVEKHRQFEKMGYHSDDLWEEVIEARVNIDDRRHEIQALEAILNSALLTLEAASEAAFQSGNEELAMMGRDRCQYVNTQIALTTAVILKAEKVLAKFQADAIKETKTEKKEEDGDEDKGSREEST</sequence>
<dbReference type="GO" id="GO:0051402">
    <property type="term" value="P:neuron apoptotic process"/>
    <property type="evidence" value="ECO:0000318"/>
    <property type="project" value="GO_Central"/>
</dbReference>
<dbReference type="PANTHER" id="PTHR32247:SF3">
    <property type="entry name" value="DIABLO IAP-BINDING MITOCHONDRIAL PROTEIN"/>
    <property type="match status" value="1"/>
</dbReference>
<evidence type="ECO:0000256" key="7">
    <source>
        <dbReference type="SAM" id="MobiDB-lite"/>
    </source>
</evidence>
<dbReference type="KEGG" id="spu:574919"/>
<dbReference type="PANTHER" id="PTHR32247">
    <property type="entry name" value="DIABLO HOMOLOG, MITOCHONDRIAL"/>
    <property type="match status" value="1"/>
</dbReference>
<keyword evidence="2" id="KW-0053">Apoptosis</keyword>
<dbReference type="GO" id="GO:0042981">
    <property type="term" value="P:regulation of apoptotic process"/>
    <property type="evidence" value="ECO:0007669"/>
    <property type="project" value="UniProtKB-ARBA"/>
</dbReference>
<dbReference type="EnsemblMetazoa" id="XM_794579">
    <property type="protein sequence ID" value="XP_799672"/>
    <property type="gene ID" value="LOC574919"/>
</dbReference>